<comment type="caution">
    <text evidence="4">The sequence shown here is derived from an EMBL/GenBank/DDBJ whole genome shotgun (WGS) entry which is preliminary data.</text>
</comment>
<sequence length="79" mass="9128">VDRKRYPFKIELDIEGRVLFVIPLENNVIKKIRPEEVGAIIINYLRKAAEKKYGTKIIWAVISVPAEFDEEQRNATSLA</sequence>
<evidence type="ECO:0000313" key="5">
    <source>
        <dbReference type="Proteomes" id="UP000004810"/>
    </source>
</evidence>
<evidence type="ECO:0000313" key="4">
    <source>
        <dbReference type="EMBL" id="EJW70234.1"/>
    </source>
</evidence>
<protein>
    <submittedName>
        <fullName evidence="4">Uncharacterized protein</fullName>
    </submittedName>
</protein>
<organism evidence="4 5">
    <name type="scientific">Wuchereria bancrofti</name>
    <dbReference type="NCBI Taxonomy" id="6293"/>
    <lineage>
        <taxon>Eukaryota</taxon>
        <taxon>Metazoa</taxon>
        <taxon>Ecdysozoa</taxon>
        <taxon>Nematoda</taxon>
        <taxon>Chromadorea</taxon>
        <taxon>Rhabditida</taxon>
        <taxon>Spirurina</taxon>
        <taxon>Spiruromorpha</taxon>
        <taxon>Filarioidea</taxon>
        <taxon>Onchocercidae</taxon>
        <taxon>Wuchereria</taxon>
    </lineage>
</organism>
<comment type="similarity">
    <text evidence="1">Belongs to the heat shock protein 70 family.</text>
</comment>
<dbReference type="InterPro" id="IPR043129">
    <property type="entry name" value="ATPase_NBD"/>
</dbReference>
<evidence type="ECO:0000256" key="2">
    <source>
        <dbReference type="ARBA" id="ARBA00022741"/>
    </source>
</evidence>
<dbReference type="Proteomes" id="UP000004810">
    <property type="component" value="Unassembled WGS sequence"/>
</dbReference>
<reference evidence="5" key="1">
    <citation type="submission" date="2012-08" db="EMBL/GenBank/DDBJ databases">
        <title>The Genome Sequence of Wuchereria bancrofti.</title>
        <authorList>
            <person name="Nutman T.B."/>
            <person name="Fink D.L."/>
            <person name="Russ C."/>
            <person name="Young S."/>
            <person name="Zeng Q."/>
            <person name="Koehrsen M."/>
            <person name="Alvarado L."/>
            <person name="Berlin A."/>
            <person name="Chapman S.B."/>
            <person name="Chen Z."/>
            <person name="Freedman E."/>
            <person name="Gellesch M."/>
            <person name="Goldberg J."/>
            <person name="Griggs A."/>
            <person name="Gujja S."/>
            <person name="Heilman E.R."/>
            <person name="Heiman D."/>
            <person name="Hepburn T."/>
            <person name="Howarth C."/>
            <person name="Jen D."/>
            <person name="Larson L."/>
            <person name="Lewis B."/>
            <person name="Mehta T."/>
            <person name="Park D."/>
            <person name="Pearson M."/>
            <person name="Roberts A."/>
            <person name="Saif S."/>
            <person name="Shea T."/>
            <person name="Shenoy N."/>
            <person name="Sisk P."/>
            <person name="Stolte C."/>
            <person name="Sykes S."/>
            <person name="Walk T."/>
            <person name="White J."/>
            <person name="Yandava C."/>
            <person name="Haas B."/>
            <person name="Henn M.R."/>
            <person name="Nusbaum C."/>
            <person name="Birren B."/>
        </authorList>
    </citation>
    <scope>NUCLEOTIDE SEQUENCE [LARGE SCALE GENOMIC DNA]</scope>
    <source>
        <strain evidence="5">NA</strain>
    </source>
</reference>
<keyword evidence="2" id="KW-0547">Nucleotide-binding</keyword>
<feature type="non-terminal residue" evidence="4">
    <location>
        <position position="79"/>
    </location>
</feature>
<dbReference type="EMBL" id="ADBV01022895">
    <property type="protein sequence ID" value="EJW70234.1"/>
    <property type="molecule type" value="Genomic_DNA"/>
</dbReference>
<dbReference type="InterPro" id="IPR013126">
    <property type="entry name" value="Hsp_70_fam"/>
</dbReference>
<gene>
    <name evidence="4" type="ORF">WUBG_18859</name>
</gene>
<feature type="non-terminal residue" evidence="4">
    <location>
        <position position="1"/>
    </location>
</feature>
<keyword evidence="3" id="KW-0067">ATP-binding</keyword>
<dbReference type="AlphaFoldDB" id="J9E4D6"/>
<evidence type="ECO:0000256" key="3">
    <source>
        <dbReference type="ARBA" id="ARBA00022840"/>
    </source>
</evidence>
<dbReference type="GO" id="GO:0005524">
    <property type="term" value="F:ATP binding"/>
    <property type="evidence" value="ECO:0007669"/>
    <property type="project" value="UniProtKB-KW"/>
</dbReference>
<evidence type="ECO:0000256" key="1">
    <source>
        <dbReference type="ARBA" id="ARBA00007381"/>
    </source>
</evidence>
<accession>J9E4D6</accession>
<dbReference type="SUPFAM" id="SSF53067">
    <property type="entry name" value="Actin-like ATPase domain"/>
    <property type="match status" value="1"/>
</dbReference>
<dbReference type="Gene3D" id="3.30.420.40">
    <property type="match status" value="1"/>
</dbReference>
<proteinExistence type="inferred from homology"/>
<name>J9E4D6_WUCBA</name>
<dbReference type="GO" id="GO:0140662">
    <property type="term" value="F:ATP-dependent protein folding chaperone"/>
    <property type="evidence" value="ECO:0007669"/>
    <property type="project" value="InterPro"/>
</dbReference>
<dbReference type="Pfam" id="PF00012">
    <property type="entry name" value="HSP70"/>
    <property type="match status" value="1"/>
</dbReference>